<dbReference type="RefSeq" id="WP_075724282.1">
    <property type="nucleotide sequence ID" value="NZ_LTDM01000003.1"/>
</dbReference>
<name>A0A1U7M931_TISCR</name>
<dbReference type="CDD" id="cd12108">
    <property type="entry name" value="Hr-like"/>
    <property type="match status" value="1"/>
</dbReference>
<gene>
    <name evidence="2" type="ORF">TICRE_02320</name>
</gene>
<reference evidence="2 3" key="1">
    <citation type="submission" date="2016-02" db="EMBL/GenBank/DDBJ databases">
        <title>Genome sequence of Tissierella creatinophila DSM 6911.</title>
        <authorList>
            <person name="Poehlein A."/>
            <person name="Daniel R."/>
        </authorList>
    </citation>
    <scope>NUCLEOTIDE SEQUENCE [LARGE SCALE GENOMIC DNA]</scope>
    <source>
        <strain evidence="2 3">DSM 6911</strain>
    </source>
</reference>
<evidence type="ECO:0000313" key="3">
    <source>
        <dbReference type="Proteomes" id="UP000186112"/>
    </source>
</evidence>
<feature type="domain" description="Hemerythrin-like" evidence="1">
    <location>
        <begin position="4"/>
        <end position="139"/>
    </location>
</feature>
<dbReference type="PANTHER" id="PTHR39966">
    <property type="entry name" value="BLL2471 PROTEIN-RELATED"/>
    <property type="match status" value="1"/>
</dbReference>
<evidence type="ECO:0000313" key="2">
    <source>
        <dbReference type="EMBL" id="OLS03719.1"/>
    </source>
</evidence>
<dbReference type="InterPro" id="IPR012312">
    <property type="entry name" value="Hemerythrin-like"/>
</dbReference>
<protein>
    <submittedName>
        <fullName evidence="2">Hemerythrin HHE cation binding domain protein</fullName>
    </submittedName>
</protein>
<sequence>MQTIEIMVEEHANIRRMLKVVRSLCYKIMTLEEFDIEDIPKIIDFVRTYADKHHHGKEEDILFKTMNEKIERLRKAGAITGMYIEHDLGRLYMQDLEMAVKAYSEGSDEARLDIIANAIGYANLLDRHIEKENTAMYKFAEKMLDEESKSFIEEESRKLEQEASDKGLQQKYIDLLETLEDKYL</sequence>
<dbReference type="GO" id="GO:0005886">
    <property type="term" value="C:plasma membrane"/>
    <property type="evidence" value="ECO:0007669"/>
    <property type="project" value="TreeGrafter"/>
</dbReference>
<proteinExistence type="predicted"/>
<dbReference type="Proteomes" id="UP000186112">
    <property type="component" value="Unassembled WGS sequence"/>
</dbReference>
<evidence type="ECO:0000259" key="1">
    <source>
        <dbReference type="Pfam" id="PF01814"/>
    </source>
</evidence>
<dbReference type="Pfam" id="PF01814">
    <property type="entry name" value="Hemerythrin"/>
    <property type="match status" value="1"/>
</dbReference>
<dbReference type="EMBL" id="LTDM01000003">
    <property type="protein sequence ID" value="OLS03719.1"/>
    <property type="molecule type" value="Genomic_DNA"/>
</dbReference>
<dbReference type="AlphaFoldDB" id="A0A1U7M931"/>
<organism evidence="2 3">
    <name type="scientific">Tissierella creatinophila DSM 6911</name>
    <dbReference type="NCBI Taxonomy" id="1123403"/>
    <lineage>
        <taxon>Bacteria</taxon>
        <taxon>Bacillati</taxon>
        <taxon>Bacillota</taxon>
        <taxon>Tissierellia</taxon>
        <taxon>Tissierellales</taxon>
        <taxon>Tissierellaceae</taxon>
        <taxon>Tissierella</taxon>
    </lineage>
</organism>
<dbReference type="PANTHER" id="PTHR39966:SF1">
    <property type="entry name" value="HEMERYTHRIN-LIKE DOMAIN-CONTAINING PROTEIN"/>
    <property type="match status" value="1"/>
</dbReference>
<comment type="caution">
    <text evidence="2">The sequence shown here is derived from an EMBL/GenBank/DDBJ whole genome shotgun (WGS) entry which is preliminary data.</text>
</comment>
<keyword evidence="3" id="KW-1185">Reference proteome</keyword>
<dbReference type="Gene3D" id="1.20.120.520">
    <property type="entry name" value="nmb1532 protein domain like"/>
    <property type="match status" value="1"/>
</dbReference>
<dbReference type="OrthoDB" id="9785474at2"/>
<accession>A0A1U7M931</accession>